<keyword evidence="10" id="KW-1185">Reference proteome</keyword>
<dbReference type="EMBL" id="MCFC01000013">
    <property type="protein sequence ID" value="ORY31765.1"/>
    <property type="molecule type" value="Genomic_DNA"/>
</dbReference>
<evidence type="ECO:0000256" key="6">
    <source>
        <dbReference type="PIRSR" id="PIRSR037217-1"/>
    </source>
</evidence>
<dbReference type="GO" id="GO:0046872">
    <property type="term" value="F:metal ion binding"/>
    <property type="evidence" value="ECO:0007669"/>
    <property type="project" value="UniProtKB-KW"/>
</dbReference>
<feature type="active site" evidence="6">
    <location>
        <position position="132"/>
    </location>
</feature>
<sequence>MAQLTALSPGALPLSQIAGEAAYWEDFVGCPNQPKPLYPRLEWNMTSADKKLSIERLSQAVQIPTETFDDNGDPSDDARWKPCFDFLHWLKQTFPLIHETAKIEYINTLGILATFEGSDPSLKPLLLMSHYDVVPAPSSTFDRWTHGAFSGFNDGEFVWGRGAADDKSLLVAQWEGITHLLESGFKPRRTLILTHGFDEEEMTARRGQAQIAPFLEARYGPDSLLMVIDEGTGTDDMYGAPFAIPGMGEKGYMDLTITVGTDGGHSSRPPVHSGIGIMSQVINGLETNPFEPKLTPASPILTSLMCAAKYSPDFPKSYKAMLESEGPKSWPKLAKMLSEVSVGERALISTTTAVDVIRGGVKVNALPELVTAMVNFRIDFSENIASTQAHVVKIASEVARKNDLAFSAFKGNDTDGDDLKGRYIKIDLWGLPVEPAPRTPSSGGVWELFAGTVKAAFPGPDGEERIVTPSASTGNTDTSQYYRLSKNIYRFMATPEGSGLNHHTVDERASIEAHYGAVKWIHAIVQNADAYDGEE</sequence>
<keyword evidence="9" id="KW-0121">Carboxypeptidase</keyword>
<evidence type="ECO:0000256" key="7">
    <source>
        <dbReference type="PIRSR" id="PIRSR037217-2"/>
    </source>
</evidence>
<evidence type="ECO:0000313" key="10">
    <source>
        <dbReference type="Proteomes" id="UP000193986"/>
    </source>
</evidence>
<feature type="domain" description="Peptidase M20 dimerisation" evidence="8">
    <location>
        <begin position="248"/>
        <end position="401"/>
    </location>
</feature>
<dbReference type="STRING" id="71784.A0A1Y2BCF2"/>
<dbReference type="AlphaFoldDB" id="A0A1Y2BCF2"/>
<dbReference type="Proteomes" id="UP000193986">
    <property type="component" value="Unassembled WGS sequence"/>
</dbReference>
<evidence type="ECO:0000313" key="9">
    <source>
        <dbReference type="EMBL" id="ORY31765.1"/>
    </source>
</evidence>
<evidence type="ECO:0000256" key="1">
    <source>
        <dbReference type="ARBA" id="ARBA00006247"/>
    </source>
</evidence>
<feature type="binding site" evidence="7">
    <location>
        <position position="229"/>
    </location>
    <ligand>
        <name>Zn(2+)</name>
        <dbReference type="ChEBI" id="CHEBI:29105"/>
        <label>2</label>
    </ligand>
</feature>
<evidence type="ECO:0000256" key="4">
    <source>
        <dbReference type="ARBA" id="ARBA00022801"/>
    </source>
</evidence>
<feature type="binding site" evidence="7">
    <location>
        <position position="130"/>
    </location>
    <ligand>
        <name>Zn(2+)</name>
        <dbReference type="ChEBI" id="CHEBI:29105"/>
        <label>2</label>
    </ligand>
</feature>
<feature type="binding site" evidence="7">
    <location>
        <position position="165"/>
    </location>
    <ligand>
        <name>Zn(2+)</name>
        <dbReference type="ChEBI" id="CHEBI:29105"/>
        <label>1</label>
    </ligand>
</feature>
<feature type="binding site" evidence="7">
    <location>
        <position position="200"/>
    </location>
    <ligand>
        <name>Zn(2+)</name>
        <dbReference type="ChEBI" id="CHEBI:29105"/>
        <label>1</label>
    </ligand>
</feature>
<dbReference type="InterPro" id="IPR011650">
    <property type="entry name" value="Peptidase_M20_dimer"/>
</dbReference>
<dbReference type="PROSITE" id="PS00758">
    <property type="entry name" value="ARGE_DAPE_CPG2_1"/>
    <property type="match status" value="1"/>
</dbReference>
<comment type="similarity">
    <text evidence="1">Belongs to the peptidase M20A family.</text>
</comment>
<dbReference type="CDD" id="cd05674">
    <property type="entry name" value="M20_yscS"/>
    <property type="match status" value="1"/>
</dbReference>
<reference evidence="9 10" key="1">
    <citation type="submission" date="2016-07" db="EMBL/GenBank/DDBJ databases">
        <title>Pervasive Adenine N6-methylation of Active Genes in Fungi.</title>
        <authorList>
            <consortium name="DOE Joint Genome Institute"/>
            <person name="Mondo S.J."/>
            <person name="Dannebaum R.O."/>
            <person name="Kuo R.C."/>
            <person name="Labutti K."/>
            <person name="Haridas S."/>
            <person name="Kuo A."/>
            <person name="Salamov A."/>
            <person name="Ahrendt S.R."/>
            <person name="Lipzen A."/>
            <person name="Sullivan W."/>
            <person name="Andreopoulos W.B."/>
            <person name="Clum A."/>
            <person name="Lindquist E."/>
            <person name="Daum C."/>
            <person name="Ramamoorthy G.K."/>
            <person name="Gryganskyi A."/>
            <person name="Culley D."/>
            <person name="Magnuson J.K."/>
            <person name="James T.Y."/>
            <person name="O'Malley M.A."/>
            <person name="Stajich J.E."/>
            <person name="Spatafora J.W."/>
            <person name="Visel A."/>
            <person name="Grigoriev I.V."/>
        </authorList>
    </citation>
    <scope>NUCLEOTIDE SEQUENCE [LARGE SCALE GENOMIC DNA]</scope>
    <source>
        <strain evidence="9 10">68-887.2</strain>
    </source>
</reference>
<keyword evidence="5 7" id="KW-0862">Zinc</keyword>
<dbReference type="OrthoDB" id="3064516at2759"/>
<evidence type="ECO:0000256" key="5">
    <source>
        <dbReference type="ARBA" id="ARBA00022833"/>
    </source>
</evidence>
<evidence type="ECO:0000256" key="3">
    <source>
        <dbReference type="ARBA" id="ARBA00022723"/>
    </source>
</evidence>
<dbReference type="InParanoid" id="A0A1Y2BCF2"/>
<dbReference type="PANTHER" id="PTHR45962:SF1">
    <property type="entry name" value="N-FATTY-ACYL-AMINO ACID SYNTHASE_HYDROLASE PM20D1"/>
    <property type="match status" value="1"/>
</dbReference>
<dbReference type="SUPFAM" id="SSF55031">
    <property type="entry name" value="Bacterial exopeptidase dimerisation domain"/>
    <property type="match status" value="1"/>
</dbReference>
<feature type="active site" description="Proton acceptor" evidence="6">
    <location>
        <position position="199"/>
    </location>
</feature>
<dbReference type="GO" id="GO:0004181">
    <property type="term" value="F:metallocarboxypeptidase activity"/>
    <property type="evidence" value="ECO:0007669"/>
    <property type="project" value="InterPro"/>
</dbReference>
<keyword evidence="4" id="KW-0378">Hydrolase</keyword>
<dbReference type="InterPro" id="IPR047177">
    <property type="entry name" value="Pept_M20A"/>
</dbReference>
<proteinExistence type="inferred from homology"/>
<dbReference type="Pfam" id="PF01546">
    <property type="entry name" value="Peptidase_M20"/>
    <property type="match status" value="1"/>
</dbReference>
<dbReference type="SUPFAM" id="SSF53187">
    <property type="entry name" value="Zn-dependent exopeptidases"/>
    <property type="match status" value="1"/>
</dbReference>
<dbReference type="PANTHER" id="PTHR45962">
    <property type="entry name" value="N-FATTY-ACYL-AMINO ACID SYNTHASE/HYDROLASE PM20D1"/>
    <property type="match status" value="1"/>
</dbReference>
<dbReference type="InterPro" id="IPR002933">
    <property type="entry name" value="Peptidase_M20"/>
</dbReference>
<evidence type="ECO:0000259" key="8">
    <source>
        <dbReference type="Pfam" id="PF07687"/>
    </source>
</evidence>
<dbReference type="GO" id="GO:0000328">
    <property type="term" value="C:fungal-type vacuole lumen"/>
    <property type="evidence" value="ECO:0007669"/>
    <property type="project" value="TreeGrafter"/>
</dbReference>
<dbReference type="GO" id="GO:0051603">
    <property type="term" value="P:proteolysis involved in protein catabolic process"/>
    <property type="evidence" value="ECO:0007669"/>
    <property type="project" value="TreeGrafter"/>
</dbReference>
<dbReference type="Pfam" id="PF07687">
    <property type="entry name" value="M20_dimer"/>
    <property type="match status" value="1"/>
</dbReference>
<dbReference type="InterPro" id="IPR001261">
    <property type="entry name" value="ArgE/DapE_CS"/>
</dbReference>
<dbReference type="FunCoup" id="A0A1Y2BCF2">
    <property type="interactions" value="7"/>
</dbReference>
<dbReference type="Gene3D" id="3.40.630.10">
    <property type="entry name" value="Zn peptidases"/>
    <property type="match status" value="1"/>
</dbReference>
<keyword evidence="2" id="KW-0645">Protease</keyword>
<accession>A0A1Y2BCF2</accession>
<organism evidence="9 10">
    <name type="scientific">Naematelia encephala</name>
    <dbReference type="NCBI Taxonomy" id="71784"/>
    <lineage>
        <taxon>Eukaryota</taxon>
        <taxon>Fungi</taxon>
        <taxon>Dikarya</taxon>
        <taxon>Basidiomycota</taxon>
        <taxon>Agaricomycotina</taxon>
        <taxon>Tremellomycetes</taxon>
        <taxon>Tremellales</taxon>
        <taxon>Naemateliaceae</taxon>
        <taxon>Naematelia</taxon>
    </lineage>
</organism>
<feature type="binding site" evidence="7">
    <location>
        <position position="503"/>
    </location>
    <ligand>
        <name>Zn(2+)</name>
        <dbReference type="ChEBI" id="CHEBI:29105"/>
        <label>1</label>
    </ligand>
</feature>
<dbReference type="PIRSF" id="PIRSF037217">
    <property type="entry name" value="Carboxypeptidase_S"/>
    <property type="match status" value="1"/>
</dbReference>
<evidence type="ECO:0000256" key="2">
    <source>
        <dbReference type="ARBA" id="ARBA00022670"/>
    </source>
</evidence>
<dbReference type="Gene3D" id="3.30.70.360">
    <property type="match status" value="1"/>
</dbReference>
<gene>
    <name evidence="9" type="ORF">BCR39DRAFT_465371</name>
</gene>
<protein>
    <submittedName>
        <fullName evidence="9">Carboxypeptidase s</fullName>
    </submittedName>
</protein>
<feature type="binding site" evidence="7">
    <location>
        <position position="165"/>
    </location>
    <ligand>
        <name>Zn(2+)</name>
        <dbReference type="ChEBI" id="CHEBI:29105"/>
        <label>2</label>
    </ligand>
</feature>
<name>A0A1Y2BCF2_9TREE</name>
<dbReference type="InterPro" id="IPR017141">
    <property type="entry name" value="Pept_M20_carboxypep"/>
</dbReference>
<dbReference type="InterPro" id="IPR036264">
    <property type="entry name" value="Bact_exopeptidase_dim_dom"/>
</dbReference>
<comment type="caution">
    <text evidence="9">The sequence shown here is derived from an EMBL/GenBank/DDBJ whole genome shotgun (WGS) entry which is preliminary data.</text>
</comment>
<keyword evidence="3 7" id="KW-0479">Metal-binding</keyword>